<accession>A0ABT2MAA8</accession>
<dbReference type="InterPro" id="IPR011434">
    <property type="entry name" value="Ltp-like_HTH"/>
</dbReference>
<name>A0ABT2MAA8_9MYCO</name>
<feature type="domain" description="Putative host cell surface-exposed lipoprotein Ltp-like HTH region" evidence="1">
    <location>
        <begin position="178"/>
        <end position="220"/>
    </location>
</feature>
<proteinExistence type="predicted"/>
<feature type="domain" description="Putative host cell surface-exposed lipoprotein Ltp-like HTH region" evidence="1">
    <location>
        <begin position="133"/>
        <end position="175"/>
    </location>
</feature>
<organism evidence="2 3">
    <name type="scientific">Mycobacterium deserti</name>
    <dbReference type="NCBI Taxonomy" id="2978347"/>
    <lineage>
        <taxon>Bacteria</taxon>
        <taxon>Bacillati</taxon>
        <taxon>Actinomycetota</taxon>
        <taxon>Actinomycetes</taxon>
        <taxon>Mycobacteriales</taxon>
        <taxon>Mycobacteriaceae</taxon>
        <taxon>Mycobacterium</taxon>
    </lineage>
</organism>
<dbReference type="GO" id="GO:0016301">
    <property type="term" value="F:kinase activity"/>
    <property type="evidence" value="ECO:0007669"/>
    <property type="project" value="UniProtKB-KW"/>
</dbReference>
<dbReference type="InterPro" id="IPR036388">
    <property type="entry name" value="WH-like_DNA-bd_sf"/>
</dbReference>
<dbReference type="Proteomes" id="UP001206639">
    <property type="component" value="Unassembled WGS sequence"/>
</dbReference>
<protein>
    <submittedName>
        <fullName evidence="2">Ltp family lipoprotein</fullName>
    </submittedName>
</protein>
<comment type="caution">
    <text evidence="2">The sequence shown here is derived from an EMBL/GenBank/DDBJ whole genome shotgun (WGS) entry which is preliminary data.</text>
</comment>
<dbReference type="Pfam" id="PF07553">
    <property type="entry name" value="Lipoprotein_Ltp"/>
    <property type="match status" value="2"/>
</dbReference>
<keyword evidence="2" id="KW-0808">Transferase</keyword>
<evidence type="ECO:0000259" key="1">
    <source>
        <dbReference type="Pfam" id="PF07553"/>
    </source>
</evidence>
<dbReference type="EMBL" id="JAODWD010000002">
    <property type="protein sequence ID" value="MCT7658345.1"/>
    <property type="molecule type" value="Genomic_DNA"/>
</dbReference>
<dbReference type="Gene3D" id="1.10.10.10">
    <property type="entry name" value="Winged helix-like DNA-binding domain superfamily/Winged helix DNA-binding domain"/>
    <property type="match status" value="2"/>
</dbReference>
<dbReference type="RefSeq" id="WP_260992403.1">
    <property type="nucleotide sequence ID" value="NZ_JAODWD010000002.1"/>
</dbReference>
<evidence type="ECO:0000313" key="2">
    <source>
        <dbReference type="EMBL" id="MCT7658345.1"/>
    </source>
</evidence>
<gene>
    <name evidence="2" type="ORF">N4S67_07920</name>
</gene>
<sequence>MGGLHFDASAWRCDHREHQDRLRCCKEGHRVLPLICLTASRSIFSQSKRERIQYSRRIMKNKNFVDVLSTAATLIAIGGLAAAGGAHAATNVEIDAPAPSVKSTTATDGTPEGSNAAIGLNVDLEHPLSPASQQNALRKAEDYLDYTAFSREGLIEQLEFDDFSTEDAVYAVDHITVDWNEQAAKKAQDYLDYTSFSRGGLIEQLIFDGFTSAQAAYGVSTTGL</sequence>
<reference evidence="3" key="1">
    <citation type="submission" date="2023-07" db="EMBL/GenBank/DDBJ databases">
        <authorList>
            <person name="Deng Y."/>
            <person name="Zhang Y.-Q."/>
        </authorList>
    </citation>
    <scope>NUCLEOTIDE SEQUENCE [LARGE SCALE GENOMIC DNA]</scope>
    <source>
        <strain evidence="3">CPCC 205710</strain>
    </source>
</reference>
<keyword evidence="3" id="KW-1185">Reference proteome</keyword>
<evidence type="ECO:0000313" key="3">
    <source>
        <dbReference type="Proteomes" id="UP001206639"/>
    </source>
</evidence>
<keyword evidence="2" id="KW-0418">Kinase</keyword>
<keyword evidence="2" id="KW-0449">Lipoprotein</keyword>